<dbReference type="InterPro" id="IPR051713">
    <property type="entry name" value="T-cell_Activation_Regulation"/>
</dbReference>
<evidence type="ECO:0000256" key="1">
    <source>
        <dbReference type="ARBA" id="ARBA00004251"/>
    </source>
</evidence>
<dbReference type="PANTHER" id="PTHR25466:SF14">
    <property type="entry name" value="BUTYROPHILIN SUBFAMILY 2 MEMBER A2-LIKE-RELATED"/>
    <property type="match status" value="1"/>
</dbReference>
<dbReference type="AlphaFoldDB" id="A0A3Q0G0R7"/>
<evidence type="ECO:0000256" key="5">
    <source>
        <dbReference type="ARBA" id="ARBA00022989"/>
    </source>
</evidence>
<dbReference type="GO" id="GO:0042102">
    <property type="term" value="P:positive regulation of T cell proliferation"/>
    <property type="evidence" value="ECO:0007669"/>
    <property type="project" value="TreeGrafter"/>
</dbReference>
<gene>
    <name evidence="14" type="primary">LOC112549044</name>
</gene>
<dbReference type="GeneID" id="112549044"/>
<keyword evidence="10" id="KW-0393">Immunoglobulin domain</keyword>
<dbReference type="GO" id="GO:0007166">
    <property type="term" value="P:cell surface receptor signaling pathway"/>
    <property type="evidence" value="ECO:0007669"/>
    <property type="project" value="TreeGrafter"/>
</dbReference>
<evidence type="ECO:0000256" key="12">
    <source>
        <dbReference type="SAM" id="SignalP"/>
    </source>
</evidence>
<feature type="signal peptide" evidence="12">
    <location>
        <begin position="1"/>
        <end position="17"/>
    </location>
</feature>
<keyword evidence="2" id="KW-1003">Cell membrane</keyword>
<keyword evidence="6 11" id="KW-0472">Membrane</keyword>
<feature type="transmembrane region" description="Helical" evidence="11">
    <location>
        <begin position="158"/>
        <end position="179"/>
    </location>
</feature>
<keyword evidence="3 11" id="KW-0812">Transmembrane</keyword>
<dbReference type="GO" id="GO:0009897">
    <property type="term" value="C:external side of plasma membrane"/>
    <property type="evidence" value="ECO:0007669"/>
    <property type="project" value="TreeGrafter"/>
</dbReference>
<dbReference type="Proteomes" id="UP000189705">
    <property type="component" value="Unplaced"/>
</dbReference>
<dbReference type="InterPro" id="IPR036179">
    <property type="entry name" value="Ig-like_dom_sf"/>
</dbReference>
<dbReference type="PANTHER" id="PTHR25466">
    <property type="entry name" value="T-LYMPHOCYTE ACTIVATION ANTIGEN"/>
    <property type="match status" value="1"/>
</dbReference>
<dbReference type="GO" id="GO:0042130">
    <property type="term" value="P:negative regulation of T cell proliferation"/>
    <property type="evidence" value="ECO:0007669"/>
    <property type="project" value="TreeGrafter"/>
</dbReference>
<evidence type="ECO:0000256" key="8">
    <source>
        <dbReference type="ARBA" id="ARBA00023170"/>
    </source>
</evidence>
<dbReference type="GO" id="GO:0006955">
    <property type="term" value="P:immune response"/>
    <property type="evidence" value="ECO:0007669"/>
    <property type="project" value="TreeGrafter"/>
</dbReference>
<dbReference type="InterPro" id="IPR013783">
    <property type="entry name" value="Ig-like_fold"/>
</dbReference>
<dbReference type="RefSeq" id="XP_025051643.1">
    <property type="nucleotide sequence ID" value="XM_025195858.1"/>
</dbReference>
<dbReference type="GO" id="GO:0031295">
    <property type="term" value="P:T cell costimulation"/>
    <property type="evidence" value="ECO:0007669"/>
    <property type="project" value="TreeGrafter"/>
</dbReference>
<keyword evidence="13" id="KW-1185">Reference proteome</keyword>
<keyword evidence="8" id="KW-0675">Receptor</keyword>
<keyword evidence="5 11" id="KW-1133">Transmembrane helix</keyword>
<evidence type="ECO:0000313" key="13">
    <source>
        <dbReference type="Proteomes" id="UP000189705"/>
    </source>
</evidence>
<evidence type="ECO:0000256" key="4">
    <source>
        <dbReference type="ARBA" id="ARBA00022729"/>
    </source>
</evidence>
<evidence type="ECO:0000256" key="10">
    <source>
        <dbReference type="ARBA" id="ARBA00023319"/>
    </source>
</evidence>
<evidence type="ECO:0000313" key="14">
    <source>
        <dbReference type="RefSeq" id="XP_025051643.1"/>
    </source>
</evidence>
<protein>
    <submittedName>
        <fullName evidence="14">Butyrophilin subfamily 3 member A3-like isoform X1</fullName>
    </submittedName>
</protein>
<sequence length="246" mass="26627">MCAASPVLCLLLGTAAGSAPIPSTGPGCRREFISITAPVHHGVLLPFVVPDAAVDPLGATLNWQTEAVHLHSPEVMHAYRDGKDDLESQAKRFRGRTEVFPEEIDNGTASLLLKNITQNDTGTYHGYFFPSYNSPCTALIVQLNVSDVPEQENTKTEGGWTVAVTVIFILTICGIAFYYRKWKSRKKKNQVSGIGSDALSTFCIKTAFPSVGWEVRTHCVVSAGPLLEAPGISVDIRLGDGKRLLL</sequence>
<dbReference type="Gene3D" id="2.60.40.10">
    <property type="entry name" value="Immunoglobulins"/>
    <property type="match status" value="1"/>
</dbReference>
<evidence type="ECO:0000256" key="11">
    <source>
        <dbReference type="SAM" id="Phobius"/>
    </source>
</evidence>
<name>A0A3Q0G0R7_ALLSI</name>
<keyword evidence="4 12" id="KW-0732">Signal</keyword>
<feature type="chain" id="PRO_5018334288" evidence="12">
    <location>
        <begin position="18"/>
        <end position="246"/>
    </location>
</feature>
<accession>A0A3Q0G0R7</accession>
<keyword evidence="7" id="KW-1015">Disulfide bond</keyword>
<evidence type="ECO:0000256" key="7">
    <source>
        <dbReference type="ARBA" id="ARBA00023157"/>
    </source>
</evidence>
<dbReference type="GO" id="GO:0071222">
    <property type="term" value="P:cellular response to lipopolysaccharide"/>
    <property type="evidence" value="ECO:0007669"/>
    <property type="project" value="TreeGrafter"/>
</dbReference>
<evidence type="ECO:0000256" key="9">
    <source>
        <dbReference type="ARBA" id="ARBA00023180"/>
    </source>
</evidence>
<keyword evidence="9" id="KW-0325">Glycoprotein</keyword>
<evidence type="ECO:0000256" key="6">
    <source>
        <dbReference type="ARBA" id="ARBA00023136"/>
    </source>
</evidence>
<evidence type="ECO:0000256" key="3">
    <source>
        <dbReference type="ARBA" id="ARBA00022692"/>
    </source>
</evidence>
<reference evidence="14" key="1">
    <citation type="submission" date="2025-08" db="UniProtKB">
        <authorList>
            <consortium name="RefSeq"/>
        </authorList>
    </citation>
    <scope>IDENTIFICATION</scope>
</reference>
<proteinExistence type="predicted"/>
<organism evidence="13 14">
    <name type="scientific">Alligator sinensis</name>
    <name type="common">Chinese alligator</name>
    <dbReference type="NCBI Taxonomy" id="38654"/>
    <lineage>
        <taxon>Eukaryota</taxon>
        <taxon>Metazoa</taxon>
        <taxon>Chordata</taxon>
        <taxon>Craniata</taxon>
        <taxon>Vertebrata</taxon>
        <taxon>Euteleostomi</taxon>
        <taxon>Archelosauria</taxon>
        <taxon>Archosauria</taxon>
        <taxon>Crocodylia</taxon>
        <taxon>Alligatoridae</taxon>
        <taxon>Alligatorinae</taxon>
        <taxon>Alligator</taxon>
    </lineage>
</organism>
<dbReference type="SUPFAM" id="SSF48726">
    <property type="entry name" value="Immunoglobulin"/>
    <property type="match status" value="1"/>
</dbReference>
<dbReference type="InParanoid" id="A0A3Q0G0R7"/>
<dbReference type="KEGG" id="asn:112549044"/>
<evidence type="ECO:0000256" key="2">
    <source>
        <dbReference type="ARBA" id="ARBA00022475"/>
    </source>
</evidence>
<comment type="subcellular location">
    <subcellularLocation>
        <location evidence="1">Cell membrane</location>
        <topology evidence="1">Single-pass type I membrane protein</topology>
    </subcellularLocation>
</comment>